<sequence length="80" mass="9085">MAEPLKWFDEKAADNSPWIKALAEVRQRAPREGYCYQHVQAIIVAIDQYAEKALGNRSYFLNKPYSIGGSTKGNDVPRIE</sequence>
<dbReference type="EMBL" id="LLYA01000170">
    <property type="protein sequence ID" value="KRR21727.1"/>
    <property type="molecule type" value="Genomic_DNA"/>
</dbReference>
<dbReference type="OrthoDB" id="8253250at2"/>
<proteinExistence type="predicted"/>
<dbReference type="Proteomes" id="UP000052023">
    <property type="component" value="Unassembled WGS sequence"/>
</dbReference>
<reference evidence="1 2" key="1">
    <citation type="submission" date="2014-03" db="EMBL/GenBank/DDBJ databases">
        <title>Bradyrhizobium valentinum sp. nov., isolated from effective nodules of Lupinus mariae-josephae, a lupine endemic of basic-lime soils in Eastern Spain.</title>
        <authorList>
            <person name="Duran D."/>
            <person name="Rey L."/>
            <person name="Navarro A."/>
            <person name="Busquets A."/>
            <person name="Imperial J."/>
            <person name="Ruiz-Argueso T."/>
        </authorList>
    </citation>
    <scope>NUCLEOTIDE SEQUENCE [LARGE SCALE GENOMIC DNA]</scope>
    <source>
        <strain evidence="1 2">Ro19</strain>
    </source>
</reference>
<evidence type="ECO:0000313" key="2">
    <source>
        <dbReference type="Proteomes" id="UP000052023"/>
    </source>
</evidence>
<comment type="caution">
    <text evidence="1">The sequence shown here is derived from an EMBL/GenBank/DDBJ whole genome shotgun (WGS) entry which is preliminary data.</text>
</comment>
<gene>
    <name evidence="1" type="ORF">CQ13_06660</name>
</gene>
<evidence type="ECO:0000313" key="1">
    <source>
        <dbReference type="EMBL" id="KRR21727.1"/>
    </source>
</evidence>
<dbReference type="AlphaFoldDB" id="A0A0R3MU79"/>
<organism evidence="1 2">
    <name type="scientific">Bradyrhizobium retamae</name>
    <dbReference type="NCBI Taxonomy" id="1300035"/>
    <lineage>
        <taxon>Bacteria</taxon>
        <taxon>Pseudomonadati</taxon>
        <taxon>Pseudomonadota</taxon>
        <taxon>Alphaproteobacteria</taxon>
        <taxon>Hyphomicrobiales</taxon>
        <taxon>Nitrobacteraceae</taxon>
        <taxon>Bradyrhizobium</taxon>
    </lineage>
</organism>
<keyword evidence="2" id="KW-1185">Reference proteome</keyword>
<dbReference type="RefSeq" id="WP_057845627.1">
    <property type="nucleotide sequence ID" value="NZ_LLYA01000170.1"/>
</dbReference>
<protein>
    <submittedName>
        <fullName evidence="1">Uncharacterized protein</fullName>
    </submittedName>
</protein>
<name>A0A0R3MU79_9BRAD</name>
<accession>A0A0R3MU79</accession>